<proteinExistence type="predicted"/>
<dbReference type="GO" id="GO:0003677">
    <property type="term" value="F:DNA binding"/>
    <property type="evidence" value="ECO:0007669"/>
    <property type="project" value="InterPro"/>
</dbReference>
<evidence type="ECO:0008006" key="2">
    <source>
        <dbReference type="Google" id="ProtNLM"/>
    </source>
</evidence>
<dbReference type="PANTHER" id="PTHR33677">
    <property type="entry name" value="TRANSCRIPTIONAL REPRESSOR FRMR-RELATED"/>
    <property type="match status" value="1"/>
</dbReference>
<dbReference type="PANTHER" id="PTHR33677:SF5">
    <property type="entry name" value="TRANSCRIPTIONAL REPRESSOR FRMR"/>
    <property type="match status" value="1"/>
</dbReference>
<dbReference type="Gene3D" id="1.20.58.1000">
    <property type="entry name" value="Metal-sensitive repressor, helix protomer"/>
    <property type="match status" value="1"/>
</dbReference>
<accession>A0A3B0SHD0</accession>
<name>A0A3B0SHD0_9ZZZZ</name>
<dbReference type="CDD" id="cd10148">
    <property type="entry name" value="CsoR-like_DUF156"/>
    <property type="match status" value="1"/>
</dbReference>
<dbReference type="InterPro" id="IPR038390">
    <property type="entry name" value="Metal_Tscrpt_repr_sf"/>
</dbReference>
<dbReference type="AlphaFoldDB" id="A0A3B0SHD0"/>
<evidence type="ECO:0000313" key="1">
    <source>
        <dbReference type="EMBL" id="VAW05631.1"/>
    </source>
</evidence>
<protein>
    <recommendedName>
        <fullName evidence="2">Repressor CsoR of the copZA operon</fullName>
    </recommendedName>
</protein>
<dbReference type="GO" id="GO:0006355">
    <property type="term" value="P:regulation of DNA-templated transcription"/>
    <property type="evidence" value="ECO:0007669"/>
    <property type="project" value="InterPro"/>
</dbReference>
<sequence length="89" mass="10368">MNIPETDRDDIIRRLRRVEGQIRGVQQMIEDERECNDILTQFAAANRALSRAGFKFLSATMDQCRLHPDEADESGYTYETLEKMFLRLG</sequence>
<dbReference type="GO" id="GO:0046872">
    <property type="term" value="F:metal ion binding"/>
    <property type="evidence" value="ECO:0007669"/>
    <property type="project" value="InterPro"/>
</dbReference>
<reference evidence="1" key="1">
    <citation type="submission" date="2018-06" db="EMBL/GenBank/DDBJ databases">
        <authorList>
            <person name="Zhirakovskaya E."/>
        </authorList>
    </citation>
    <scope>NUCLEOTIDE SEQUENCE</scope>
</reference>
<organism evidence="1">
    <name type="scientific">hydrothermal vent metagenome</name>
    <dbReference type="NCBI Taxonomy" id="652676"/>
    <lineage>
        <taxon>unclassified sequences</taxon>
        <taxon>metagenomes</taxon>
        <taxon>ecological metagenomes</taxon>
    </lineage>
</organism>
<dbReference type="InterPro" id="IPR003735">
    <property type="entry name" value="Metal_Tscrpt_repr"/>
</dbReference>
<dbReference type="EMBL" id="UOEI01000436">
    <property type="protein sequence ID" value="VAW05631.1"/>
    <property type="molecule type" value="Genomic_DNA"/>
</dbReference>
<gene>
    <name evidence="1" type="ORF">MNBD_ACTINO01-785</name>
</gene>
<dbReference type="Pfam" id="PF02583">
    <property type="entry name" value="Trns_repr_metal"/>
    <property type="match status" value="1"/>
</dbReference>